<gene>
    <name evidence="2" type="ORF">GCU54_20905</name>
</gene>
<dbReference type="PANTHER" id="PTHR33495">
    <property type="entry name" value="ANTI-SIGMA FACTOR ANTAGONIST TM_1081-RELATED-RELATED"/>
    <property type="match status" value="1"/>
</dbReference>
<dbReference type="InterPro" id="IPR036513">
    <property type="entry name" value="STAS_dom_sf"/>
</dbReference>
<organism evidence="2 3">
    <name type="scientific">Geodermatophilus normandii</name>
    <dbReference type="NCBI Taxonomy" id="1137989"/>
    <lineage>
        <taxon>Bacteria</taxon>
        <taxon>Bacillati</taxon>
        <taxon>Actinomycetota</taxon>
        <taxon>Actinomycetes</taxon>
        <taxon>Geodermatophilales</taxon>
        <taxon>Geodermatophilaceae</taxon>
        <taxon>Geodermatophilus</taxon>
    </lineage>
</organism>
<dbReference type="SUPFAM" id="SSF52091">
    <property type="entry name" value="SpoIIaa-like"/>
    <property type="match status" value="1"/>
</dbReference>
<dbReference type="PANTHER" id="PTHR33495:SF2">
    <property type="entry name" value="ANTI-SIGMA FACTOR ANTAGONIST TM_1081-RELATED"/>
    <property type="match status" value="1"/>
</dbReference>
<dbReference type="GO" id="GO:0043856">
    <property type="term" value="F:anti-sigma factor antagonist activity"/>
    <property type="evidence" value="ECO:0007669"/>
    <property type="project" value="TreeGrafter"/>
</dbReference>
<evidence type="ECO:0000259" key="1">
    <source>
        <dbReference type="PROSITE" id="PS50801"/>
    </source>
</evidence>
<sequence>MSAPVQQQDVGAPTLLDTRRLRADDGVVRLVVRGEVDLSTVDALEAAVSGAWRPRPAVVVVDLTRVTFCCVAGAGVLIAARSAAAAQGVEVRLLTRQGTLRRVLHLVDELELGHG</sequence>
<dbReference type="CDD" id="cd07043">
    <property type="entry name" value="STAS_anti-anti-sigma_factors"/>
    <property type="match status" value="1"/>
</dbReference>
<dbReference type="PROSITE" id="PS50801">
    <property type="entry name" value="STAS"/>
    <property type="match status" value="1"/>
</dbReference>
<accession>A0A6P0GM26</accession>
<protein>
    <submittedName>
        <fullName evidence="2">STAS domain-containing protein</fullName>
    </submittedName>
</protein>
<dbReference type="RefSeq" id="WP_163478480.1">
    <property type="nucleotide sequence ID" value="NZ_JAAGWE010000039.1"/>
</dbReference>
<proteinExistence type="predicted"/>
<name>A0A6P0GM26_9ACTN</name>
<dbReference type="Proteomes" id="UP000471126">
    <property type="component" value="Unassembled WGS sequence"/>
</dbReference>
<dbReference type="EMBL" id="JAAGWE010000039">
    <property type="protein sequence ID" value="NEM08433.1"/>
    <property type="molecule type" value="Genomic_DNA"/>
</dbReference>
<comment type="caution">
    <text evidence="2">The sequence shown here is derived from an EMBL/GenBank/DDBJ whole genome shotgun (WGS) entry which is preliminary data.</text>
</comment>
<feature type="domain" description="STAS" evidence="1">
    <location>
        <begin position="17"/>
        <end position="115"/>
    </location>
</feature>
<evidence type="ECO:0000313" key="2">
    <source>
        <dbReference type="EMBL" id="NEM08433.1"/>
    </source>
</evidence>
<dbReference type="Gene3D" id="3.30.750.24">
    <property type="entry name" value="STAS domain"/>
    <property type="match status" value="1"/>
</dbReference>
<dbReference type="AlphaFoldDB" id="A0A6P0GM26"/>
<reference evidence="2 3" key="1">
    <citation type="submission" date="2019-12" db="EMBL/GenBank/DDBJ databases">
        <title>WGS of CPCC 203550 I12A-02606.</title>
        <authorList>
            <person name="Jiang Z."/>
        </authorList>
    </citation>
    <scope>NUCLEOTIDE SEQUENCE [LARGE SCALE GENOMIC DNA]</scope>
    <source>
        <strain evidence="2 3">I12A-02606</strain>
    </source>
</reference>
<evidence type="ECO:0000313" key="3">
    <source>
        <dbReference type="Proteomes" id="UP000471126"/>
    </source>
</evidence>
<dbReference type="Pfam" id="PF01740">
    <property type="entry name" value="STAS"/>
    <property type="match status" value="1"/>
</dbReference>
<dbReference type="InterPro" id="IPR002645">
    <property type="entry name" value="STAS_dom"/>
</dbReference>